<organism evidence="2 3">
    <name type="scientific">Nitrosospira multiformis</name>
    <dbReference type="NCBI Taxonomy" id="1231"/>
    <lineage>
        <taxon>Bacteria</taxon>
        <taxon>Pseudomonadati</taxon>
        <taxon>Pseudomonadota</taxon>
        <taxon>Betaproteobacteria</taxon>
        <taxon>Nitrosomonadales</taxon>
        <taxon>Nitrosomonadaceae</taxon>
        <taxon>Nitrosospira</taxon>
    </lineage>
</organism>
<feature type="coiled-coil region" evidence="1">
    <location>
        <begin position="139"/>
        <end position="180"/>
    </location>
</feature>
<comment type="caution">
    <text evidence="2">The sequence shown here is derived from an EMBL/GenBank/DDBJ whole genome shotgun (WGS) entry which is preliminary data.</text>
</comment>
<dbReference type="AlphaFoldDB" id="A0A2T5IFC7"/>
<evidence type="ECO:0008006" key="4">
    <source>
        <dbReference type="Google" id="ProtNLM"/>
    </source>
</evidence>
<dbReference type="RefSeq" id="WP_107761459.1">
    <property type="nucleotide sequence ID" value="NZ_QAOK01000004.1"/>
</dbReference>
<proteinExistence type="predicted"/>
<protein>
    <recommendedName>
        <fullName evidence="4">Dihydrolipoamide acyltransferase</fullName>
    </recommendedName>
</protein>
<name>A0A2T5IFC7_9PROT</name>
<evidence type="ECO:0000313" key="3">
    <source>
        <dbReference type="Proteomes" id="UP000244152"/>
    </source>
</evidence>
<dbReference type="EMBL" id="QAOK01000004">
    <property type="protein sequence ID" value="PTQ82537.1"/>
    <property type="molecule type" value="Genomic_DNA"/>
</dbReference>
<evidence type="ECO:0000313" key="2">
    <source>
        <dbReference type="EMBL" id="PTQ82537.1"/>
    </source>
</evidence>
<keyword evidence="1" id="KW-0175">Coiled coil</keyword>
<gene>
    <name evidence="2" type="ORF">C8R21_10480</name>
</gene>
<accession>A0A2T5IFC7</accession>
<sequence>MRSVLRIGGLWLVPVAALMFLAACAAIESIESPRAVEPSPAELVVVTGQMDDMMEFYDSIRRQSPAELSRVYDKAKQSFIRNKSDTNRARLVLLLILPNTSFRDVTSATHLLNEWPKDSKSANNLQSFRNLLAGLLVEQQRLSHSVEELSQKLKDEQKRAETLQSQIDAIKSMEKNLLKEL</sequence>
<dbReference type="PROSITE" id="PS51257">
    <property type="entry name" value="PROKAR_LIPOPROTEIN"/>
    <property type="match status" value="1"/>
</dbReference>
<reference evidence="2 3" key="1">
    <citation type="submission" date="2018-04" db="EMBL/GenBank/DDBJ databases">
        <title>Active sludge and wastewater microbial communities from Klosterneuburg, Austria.</title>
        <authorList>
            <person name="Wagner M."/>
        </authorList>
    </citation>
    <scope>NUCLEOTIDE SEQUENCE [LARGE SCALE GENOMIC DNA]</scope>
    <source>
        <strain evidence="2 3">Nl12</strain>
    </source>
</reference>
<evidence type="ECO:0000256" key="1">
    <source>
        <dbReference type="SAM" id="Coils"/>
    </source>
</evidence>
<dbReference type="Proteomes" id="UP000244152">
    <property type="component" value="Unassembled WGS sequence"/>
</dbReference>